<reference evidence="1 2" key="1">
    <citation type="submission" date="2022-08" db="EMBL/GenBank/DDBJ databases">
        <title>Myroides zhujiangensis sp. nov., a novel bacterium isolated from sediment in the Pearl River Estuary.</title>
        <authorList>
            <person name="Cui L."/>
        </authorList>
    </citation>
    <scope>NUCLEOTIDE SEQUENCE [LARGE SCALE GENOMIC DNA]</scope>
    <source>
        <strain evidence="1 2">SCSIO 72103</strain>
    </source>
</reference>
<gene>
    <name evidence="1" type="ORF">NPX36_02560</name>
</gene>
<name>A0ABY5NUC6_9FLAO</name>
<proteinExistence type="predicted"/>
<dbReference type="RefSeq" id="WP_257499864.1">
    <property type="nucleotide sequence ID" value="NZ_CP102382.1"/>
</dbReference>
<sequence length="413" mass="48027">MDIKQIENLLEKTQIIRNKYADLAEYTGENFNVFNILRLDEKELMHSAFIANLLNVKGNHGQKDVFLKLFINEIKDLFSDSKSNRELLEEFDALKSFAKEEEYIGMVDYDLGNGGRIDITVKDGKNVILIENKINHFDEYKQLIRYNEFYKNAPIIYLTPFGTEPSEDSKGILENNKDFICISYEQHIVNWIEQCIKEMANKPIIRETLNQYLHLVKKITNQTTNDKMKKELTDLVLSNEKNYNAYNDLLHNQNEILKKLISDSAIIFIDEIIKVIASRNGLKVKIDNGFLGGEKETGITFYSDDVLKDLCIDIEFQENGLRLPAIACSVNQILKSAKHENLALQFQNSFHNGLIESKHPRFIFSLFKNSNEMFRIQNINLLELKFNLNKISDLIEDYDNIIKKILSIVQNEY</sequence>
<dbReference type="Proteomes" id="UP001317001">
    <property type="component" value="Chromosome"/>
</dbReference>
<dbReference type="Pfam" id="PF14281">
    <property type="entry name" value="PDDEXK_4"/>
    <property type="match status" value="1"/>
</dbReference>
<accession>A0ABY5NUC6</accession>
<dbReference type="EMBL" id="CP102382">
    <property type="protein sequence ID" value="UUV21944.1"/>
    <property type="molecule type" value="Genomic_DNA"/>
</dbReference>
<evidence type="ECO:0000313" key="1">
    <source>
        <dbReference type="EMBL" id="UUV21944.1"/>
    </source>
</evidence>
<dbReference type="InterPro" id="IPR029470">
    <property type="entry name" value="PDDEXK_4"/>
</dbReference>
<keyword evidence="2" id="KW-1185">Reference proteome</keyword>
<organism evidence="1 2">
    <name type="scientific">Paenimyroides aestuarii</name>
    <dbReference type="NCBI Taxonomy" id="2968490"/>
    <lineage>
        <taxon>Bacteria</taxon>
        <taxon>Pseudomonadati</taxon>
        <taxon>Bacteroidota</taxon>
        <taxon>Flavobacteriia</taxon>
        <taxon>Flavobacteriales</taxon>
        <taxon>Flavobacteriaceae</taxon>
        <taxon>Paenimyroides</taxon>
    </lineage>
</organism>
<evidence type="ECO:0000313" key="2">
    <source>
        <dbReference type="Proteomes" id="UP001317001"/>
    </source>
</evidence>
<protein>
    <submittedName>
        <fullName evidence="1">PD-(D/E)XK nuclease family protein</fullName>
    </submittedName>
</protein>